<evidence type="ECO:0000313" key="15">
    <source>
        <dbReference type="EMBL" id="QNK02876.1"/>
    </source>
</evidence>
<dbReference type="GO" id="GO:0005886">
    <property type="term" value="C:plasma membrane"/>
    <property type="evidence" value="ECO:0007669"/>
    <property type="project" value="UniProtKB-SubCell"/>
</dbReference>
<dbReference type="GO" id="GO:0046872">
    <property type="term" value="F:metal ion binding"/>
    <property type="evidence" value="ECO:0007669"/>
    <property type="project" value="UniProtKB-KW"/>
</dbReference>
<evidence type="ECO:0000313" key="16">
    <source>
        <dbReference type="Proteomes" id="UP000515873"/>
    </source>
</evidence>
<dbReference type="InterPro" id="IPR052168">
    <property type="entry name" value="Cytochrome_b561_oxidase"/>
</dbReference>
<keyword evidence="10" id="KW-0408">Iron</keyword>
<reference evidence="15 16" key="1">
    <citation type="submission" date="2020-08" db="EMBL/GenBank/DDBJ databases">
        <title>Dyella sp. G9 isolated from forest soil.</title>
        <authorList>
            <person name="Fu J."/>
            <person name="Qiu L."/>
        </authorList>
    </citation>
    <scope>NUCLEOTIDE SEQUENCE [LARGE SCALE GENOMIC DNA]</scope>
    <source>
        <strain evidence="15 16">G9</strain>
    </source>
</reference>
<evidence type="ECO:0000256" key="9">
    <source>
        <dbReference type="ARBA" id="ARBA00022989"/>
    </source>
</evidence>
<dbReference type="PANTHER" id="PTHR30529">
    <property type="entry name" value="CYTOCHROME B561"/>
    <property type="match status" value="1"/>
</dbReference>
<evidence type="ECO:0000256" key="6">
    <source>
        <dbReference type="ARBA" id="ARBA00022692"/>
    </source>
</evidence>
<evidence type="ECO:0000256" key="10">
    <source>
        <dbReference type="ARBA" id="ARBA00023004"/>
    </source>
</evidence>
<dbReference type="GO" id="GO:0020037">
    <property type="term" value="F:heme binding"/>
    <property type="evidence" value="ECO:0007669"/>
    <property type="project" value="TreeGrafter"/>
</dbReference>
<dbReference type="Gene3D" id="1.20.950.20">
    <property type="entry name" value="Transmembrane di-heme cytochromes, Chain C"/>
    <property type="match status" value="1"/>
</dbReference>
<feature type="transmembrane region" description="Helical" evidence="13">
    <location>
        <begin position="86"/>
        <end position="111"/>
    </location>
</feature>
<dbReference type="SUPFAM" id="SSF81342">
    <property type="entry name" value="Transmembrane di-heme cytochromes"/>
    <property type="match status" value="1"/>
</dbReference>
<feature type="transmembrane region" description="Helical" evidence="13">
    <location>
        <begin position="46"/>
        <end position="65"/>
    </location>
</feature>
<dbReference type="PANTHER" id="PTHR30529:SF3">
    <property type="entry name" value="CYTOCHROME B561 HOMOLOG 1"/>
    <property type="match status" value="1"/>
</dbReference>
<keyword evidence="5" id="KW-0349">Heme</keyword>
<dbReference type="KEGG" id="dtl:H8F01_07085"/>
<comment type="subcellular location">
    <subcellularLocation>
        <location evidence="2">Cell membrane</location>
        <topology evidence="2">Multi-pass membrane protein</topology>
    </subcellularLocation>
</comment>
<evidence type="ECO:0000256" key="12">
    <source>
        <dbReference type="ARBA" id="ARBA00037975"/>
    </source>
</evidence>
<evidence type="ECO:0000256" key="1">
    <source>
        <dbReference type="ARBA" id="ARBA00001970"/>
    </source>
</evidence>
<dbReference type="InterPro" id="IPR016174">
    <property type="entry name" value="Di-haem_cyt_TM"/>
</dbReference>
<dbReference type="AlphaFoldDB" id="A0A7G8Q7W8"/>
<dbReference type="GO" id="GO:0009055">
    <property type="term" value="F:electron transfer activity"/>
    <property type="evidence" value="ECO:0007669"/>
    <property type="project" value="InterPro"/>
</dbReference>
<evidence type="ECO:0000256" key="8">
    <source>
        <dbReference type="ARBA" id="ARBA00022982"/>
    </source>
</evidence>
<dbReference type="Proteomes" id="UP000515873">
    <property type="component" value="Chromosome"/>
</dbReference>
<keyword evidence="16" id="KW-1185">Reference proteome</keyword>
<sequence>MTTTRYASSQRFLHWLIAALVALALLSIELKGWLPKGSSERALVKWSHTQFGLSVLLLSLVRLALHRQGKVPPISPPPPRWQMVAARLMHGALYVLTLLVPLLGVAMMFYAGKEWSFAGLPLPTLSDPDTALAHRIEDIHETVGNVLMWLAIAHAAAALYHHVVQRDNTLVRMTWARDRSVDKSNTR</sequence>
<feature type="transmembrane region" description="Helical" evidence="13">
    <location>
        <begin position="146"/>
        <end position="164"/>
    </location>
</feature>
<keyword evidence="6 13" id="KW-0812">Transmembrane</keyword>
<keyword evidence="7" id="KW-0479">Metal-binding</keyword>
<keyword evidence="3" id="KW-0813">Transport</keyword>
<dbReference type="RefSeq" id="WP_187058305.1">
    <property type="nucleotide sequence ID" value="NZ_CP060412.1"/>
</dbReference>
<evidence type="ECO:0000256" key="7">
    <source>
        <dbReference type="ARBA" id="ARBA00022723"/>
    </source>
</evidence>
<dbReference type="InterPro" id="IPR011577">
    <property type="entry name" value="Cyt_b561_bac/Ni-Hgenase"/>
</dbReference>
<dbReference type="EMBL" id="CP060412">
    <property type="protein sequence ID" value="QNK02876.1"/>
    <property type="molecule type" value="Genomic_DNA"/>
</dbReference>
<accession>A0A7G8Q7W8</accession>
<feature type="domain" description="Cytochrome b561 bacterial/Ni-hydrogenase" evidence="14">
    <location>
        <begin position="5"/>
        <end position="174"/>
    </location>
</feature>
<dbReference type="Pfam" id="PF01292">
    <property type="entry name" value="Ni_hydr_CYTB"/>
    <property type="match status" value="1"/>
</dbReference>
<evidence type="ECO:0000256" key="5">
    <source>
        <dbReference type="ARBA" id="ARBA00022617"/>
    </source>
</evidence>
<comment type="cofactor">
    <cofactor evidence="1">
        <name>heme b</name>
        <dbReference type="ChEBI" id="CHEBI:60344"/>
    </cofactor>
</comment>
<dbReference type="GO" id="GO:0022904">
    <property type="term" value="P:respiratory electron transport chain"/>
    <property type="evidence" value="ECO:0007669"/>
    <property type="project" value="InterPro"/>
</dbReference>
<evidence type="ECO:0000256" key="4">
    <source>
        <dbReference type="ARBA" id="ARBA00022475"/>
    </source>
</evidence>
<name>A0A7G8Q7W8_9GAMM</name>
<keyword evidence="11 13" id="KW-0472">Membrane</keyword>
<gene>
    <name evidence="15" type="ORF">H8F01_07085</name>
</gene>
<comment type="similarity">
    <text evidence="12">Belongs to the cytochrome b561 family.</text>
</comment>
<evidence type="ECO:0000256" key="3">
    <source>
        <dbReference type="ARBA" id="ARBA00022448"/>
    </source>
</evidence>
<keyword evidence="4" id="KW-1003">Cell membrane</keyword>
<protein>
    <submittedName>
        <fullName evidence="15">Cytochrome b</fullName>
    </submittedName>
</protein>
<organism evidence="15 16">
    <name type="scientific">Dyella telluris</name>
    <dbReference type="NCBI Taxonomy" id="2763498"/>
    <lineage>
        <taxon>Bacteria</taxon>
        <taxon>Pseudomonadati</taxon>
        <taxon>Pseudomonadota</taxon>
        <taxon>Gammaproteobacteria</taxon>
        <taxon>Lysobacterales</taxon>
        <taxon>Rhodanobacteraceae</taxon>
        <taxon>Dyella</taxon>
    </lineage>
</organism>
<keyword evidence="8" id="KW-0249">Electron transport</keyword>
<evidence type="ECO:0000256" key="11">
    <source>
        <dbReference type="ARBA" id="ARBA00023136"/>
    </source>
</evidence>
<evidence type="ECO:0000259" key="14">
    <source>
        <dbReference type="Pfam" id="PF01292"/>
    </source>
</evidence>
<keyword evidence="9 13" id="KW-1133">Transmembrane helix</keyword>
<feature type="transmembrane region" description="Helical" evidence="13">
    <location>
        <begin position="12"/>
        <end position="34"/>
    </location>
</feature>
<evidence type="ECO:0000256" key="2">
    <source>
        <dbReference type="ARBA" id="ARBA00004651"/>
    </source>
</evidence>
<proteinExistence type="inferred from homology"/>
<evidence type="ECO:0000256" key="13">
    <source>
        <dbReference type="SAM" id="Phobius"/>
    </source>
</evidence>